<keyword evidence="5" id="KW-0418">Kinase</keyword>
<protein>
    <submittedName>
        <fullName evidence="8">PTS transporter subunit EIIB</fullName>
    </submittedName>
</protein>
<dbReference type="PROSITE" id="PS51098">
    <property type="entry name" value="PTS_EIIB_TYPE_1"/>
    <property type="match status" value="1"/>
</dbReference>
<organism evidence="8 9">
    <name type="scientific">Actinotalea soli</name>
    <dbReference type="NCBI Taxonomy" id="2819234"/>
    <lineage>
        <taxon>Bacteria</taxon>
        <taxon>Bacillati</taxon>
        <taxon>Actinomycetota</taxon>
        <taxon>Actinomycetes</taxon>
        <taxon>Micrococcales</taxon>
        <taxon>Cellulomonadaceae</taxon>
        <taxon>Actinotalea</taxon>
    </lineage>
</organism>
<dbReference type="RefSeq" id="WP_208055416.1">
    <property type="nucleotide sequence ID" value="NZ_JAGEMK010000003.1"/>
</dbReference>
<dbReference type="SUPFAM" id="SSF55604">
    <property type="entry name" value="Glucose permease domain IIB"/>
    <property type="match status" value="1"/>
</dbReference>
<evidence type="ECO:0000313" key="8">
    <source>
        <dbReference type="EMBL" id="MBO1751745.1"/>
    </source>
</evidence>
<feature type="active site" description="Phosphocysteine intermediate; for EIIB activity" evidence="6">
    <location>
        <position position="24"/>
    </location>
</feature>
<keyword evidence="3" id="KW-0808">Transferase</keyword>
<keyword evidence="9" id="KW-1185">Reference proteome</keyword>
<dbReference type="InterPro" id="IPR036878">
    <property type="entry name" value="Glu_permease_IIB"/>
</dbReference>
<evidence type="ECO:0000256" key="4">
    <source>
        <dbReference type="ARBA" id="ARBA00022683"/>
    </source>
</evidence>
<dbReference type="EMBL" id="JAGEMK010000003">
    <property type="protein sequence ID" value="MBO1751745.1"/>
    <property type="molecule type" value="Genomic_DNA"/>
</dbReference>
<dbReference type="Gene3D" id="3.30.1360.60">
    <property type="entry name" value="Glucose permease domain IIB"/>
    <property type="match status" value="1"/>
</dbReference>
<gene>
    <name evidence="8" type="ORF">J4G33_08020</name>
</gene>
<name>A0A939LRJ3_9CELL</name>
<dbReference type="GO" id="GO:0008982">
    <property type="term" value="F:protein-N(PI)-phosphohistidine-sugar phosphotransferase activity"/>
    <property type="evidence" value="ECO:0007669"/>
    <property type="project" value="InterPro"/>
</dbReference>
<evidence type="ECO:0000256" key="6">
    <source>
        <dbReference type="PROSITE-ProRule" id="PRU00421"/>
    </source>
</evidence>
<dbReference type="Proteomes" id="UP000664209">
    <property type="component" value="Unassembled WGS sequence"/>
</dbReference>
<dbReference type="GO" id="GO:0016301">
    <property type="term" value="F:kinase activity"/>
    <property type="evidence" value="ECO:0007669"/>
    <property type="project" value="UniProtKB-KW"/>
</dbReference>
<reference evidence="8" key="1">
    <citation type="submission" date="2021-03" db="EMBL/GenBank/DDBJ databases">
        <title>Actinotalea soli sp. nov., isolated from soil.</title>
        <authorList>
            <person name="Ping W."/>
            <person name="Zhang J."/>
        </authorList>
    </citation>
    <scope>NUCLEOTIDE SEQUENCE</scope>
    <source>
        <strain evidence="8">BY-33</strain>
    </source>
</reference>
<dbReference type="AlphaFoldDB" id="A0A939LRJ3"/>
<dbReference type="Pfam" id="PF00367">
    <property type="entry name" value="PTS_EIIB"/>
    <property type="match status" value="1"/>
</dbReference>
<keyword evidence="4" id="KW-0598">Phosphotransferase system</keyword>
<dbReference type="InterPro" id="IPR001996">
    <property type="entry name" value="PTS_IIB_1"/>
</dbReference>
<dbReference type="InterPro" id="IPR050558">
    <property type="entry name" value="PTS_Sugar-Specific_Components"/>
</dbReference>
<evidence type="ECO:0000256" key="1">
    <source>
        <dbReference type="ARBA" id="ARBA00022448"/>
    </source>
</evidence>
<accession>A0A939LRJ3</accession>
<evidence type="ECO:0000256" key="3">
    <source>
        <dbReference type="ARBA" id="ARBA00022679"/>
    </source>
</evidence>
<feature type="domain" description="PTS EIIB type-1" evidence="7">
    <location>
        <begin position="2"/>
        <end position="79"/>
    </location>
</feature>
<dbReference type="GO" id="GO:0009401">
    <property type="term" value="P:phosphoenolpyruvate-dependent sugar phosphotransferase system"/>
    <property type="evidence" value="ECO:0007669"/>
    <property type="project" value="UniProtKB-KW"/>
</dbReference>
<evidence type="ECO:0000259" key="7">
    <source>
        <dbReference type="PROSITE" id="PS51098"/>
    </source>
</evidence>
<evidence type="ECO:0000256" key="5">
    <source>
        <dbReference type="ARBA" id="ARBA00022777"/>
    </source>
</evidence>
<comment type="caution">
    <text evidence="8">The sequence shown here is derived from an EMBL/GenBank/DDBJ whole genome shotgun (WGS) entry which is preliminary data.</text>
</comment>
<sequence>MSSLAEQILRLAGGPANVRDLTHCYSRLRLTLHEDAAADETGLRELAEVVVVVRQGGQLQLALRRDLVATHDEMAALLT</sequence>
<keyword evidence="1" id="KW-0813">Transport</keyword>
<keyword evidence="2" id="KW-0762">Sugar transport</keyword>
<evidence type="ECO:0000256" key="2">
    <source>
        <dbReference type="ARBA" id="ARBA00022597"/>
    </source>
</evidence>
<dbReference type="PANTHER" id="PTHR30175:SF1">
    <property type="entry name" value="PTS SYSTEM ARBUTIN-, CELLOBIOSE-, AND SALICIN-SPECIFIC EIIBC COMPONENT-RELATED"/>
    <property type="match status" value="1"/>
</dbReference>
<proteinExistence type="predicted"/>
<dbReference type="InterPro" id="IPR018113">
    <property type="entry name" value="PTrfase_EIIB_Cys"/>
</dbReference>
<evidence type="ECO:0000313" key="9">
    <source>
        <dbReference type="Proteomes" id="UP000664209"/>
    </source>
</evidence>
<dbReference type="PANTHER" id="PTHR30175">
    <property type="entry name" value="PHOSPHOTRANSFERASE SYSTEM TRANSPORT PROTEIN"/>
    <property type="match status" value="1"/>
</dbReference>